<keyword evidence="3" id="KW-1185">Reference proteome</keyword>
<reference evidence="3" key="1">
    <citation type="submission" date="2020-06" db="EMBL/GenBank/DDBJ databases">
        <title>Draft genomic sequence of Geomonas sp. Red330.</title>
        <authorList>
            <person name="Itoh H."/>
            <person name="Zhenxing X."/>
            <person name="Ushijima N."/>
            <person name="Masuda Y."/>
            <person name="Shiratori Y."/>
            <person name="Senoo K."/>
        </authorList>
    </citation>
    <scope>NUCLEOTIDE SEQUENCE [LARGE SCALE GENOMIC DNA]</scope>
    <source>
        <strain evidence="3">Red330</strain>
    </source>
</reference>
<evidence type="ECO:0000313" key="2">
    <source>
        <dbReference type="EMBL" id="GFO58122.1"/>
    </source>
</evidence>
<evidence type="ECO:0000259" key="1">
    <source>
        <dbReference type="Pfam" id="PF06812"/>
    </source>
</evidence>
<evidence type="ECO:0000313" key="3">
    <source>
        <dbReference type="Proteomes" id="UP000556026"/>
    </source>
</evidence>
<dbReference type="PANTHER" id="PTHR37024:SF3">
    <property type="entry name" value="TYPE VI SECRETION SYSTEM PROTEIN TSSA"/>
    <property type="match status" value="1"/>
</dbReference>
<dbReference type="InterPro" id="IPR017739">
    <property type="entry name" value="T6SS-assoc_VCA0119"/>
</dbReference>
<dbReference type="NCBIfam" id="TIGR03362">
    <property type="entry name" value="VI_chp_7"/>
    <property type="match status" value="1"/>
</dbReference>
<dbReference type="PANTHER" id="PTHR37024">
    <property type="entry name" value="TYPE VI SECRETION SYSTEM DUF2094 AND IMPA-RELATED DOMAIN PROTEIN"/>
    <property type="match status" value="1"/>
</dbReference>
<sequence length="514" mass="56902">MELELSQLSCHPIRPDAPAGFEVREDPGFEALQAEVEKLSAPAAAGPVDWPGVARLSGALLAEKTKDLLVASYLAVALVHTEGCAGCARGLTFYRELLEHFWEKLYPQKTRLRARLRALEWWVEKTLAALEQLGAVSWPAPLRDGVLDELTRLERLLHDQLEAPPSLAPLIDYFCSVELVTALEPAPQQIGRAEQVLEAAPPAPEGPASSAEGAQLEGTGSLEAALGAVSRAVFDSWQRDPAPPHLYRMRRQLAWSPLEELPPAEGRLTRIPPPPQALVALLEELQCSDEPEVLLKAAETRLGEYLFWLDLSFFAYQALLRLGDGYARAREAVRQETAFFVRRLPGLEELCFADGTPFASSATGCWLAQSAQSLPLPCGEQGPAETRQDPAPGAEQVRHLVQSGRLKEAIEQSQQKLKECGCGRERLLWRVTMAGMLMAAGQGRVALPYLEQVLEELDRHHLEEYEPELALNALELAWRAYREQPEPQARETASALLLRIGRLDLPEMLRLTNR</sequence>
<organism evidence="2 3">
    <name type="scientific">Geomonas silvestris</name>
    <dbReference type="NCBI Taxonomy" id="2740184"/>
    <lineage>
        <taxon>Bacteria</taxon>
        <taxon>Pseudomonadati</taxon>
        <taxon>Thermodesulfobacteriota</taxon>
        <taxon>Desulfuromonadia</taxon>
        <taxon>Geobacterales</taxon>
        <taxon>Geobacteraceae</taxon>
        <taxon>Geomonas</taxon>
    </lineage>
</organism>
<dbReference type="RefSeq" id="WP_183352967.1">
    <property type="nucleotide sequence ID" value="NZ_BLXX01000001.1"/>
</dbReference>
<dbReference type="Pfam" id="PF16989">
    <property type="entry name" value="T6SS_VasJ"/>
    <property type="match status" value="1"/>
</dbReference>
<gene>
    <name evidence="2" type="ORF">GMST_04470</name>
</gene>
<protein>
    <recommendedName>
        <fullName evidence="1">ImpA N-terminal domain-containing protein</fullName>
    </recommendedName>
</protein>
<comment type="caution">
    <text evidence="2">The sequence shown here is derived from an EMBL/GenBank/DDBJ whole genome shotgun (WGS) entry which is preliminary data.</text>
</comment>
<feature type="domain" description="ImpA N-terminal" evidence="1">
    <location>
        <begin position="11"/>
        <end position="123"/>
    </location>
</feature>
<dbReference type="Pfam" id="PF06812">
    <property type="entry name" value="ImpA_N"/>
    <property type="match status" value="1"/>
</dbReference>
<dbReference type="AlphaFoldDB" id="A0A6V8MDU7"/>
<dbReference type="InterPro" id="IPR010657">
    <property type="entry name" value="ImpA_N"/>
</dbReference>
<accession>A0A6V8MDU7</accession>
<dbReference type="EMBL" id="BLXX01000001">
    <property type="protein sequence ID" value="GFO58122.1"/>
    <property type="molecule type" value="Genomic_DNA"/>
</dbReference>
<proteinExistence type="predicted"/>
<name>A0A6V8MDU7_9BACT</name>
<dbReference type="Proteomes" id="UP000556026">
    <property type="component" value="Unassembled WGS sequence"/>
</dbReference>